<dbReference type="CDD" id="cd03716">
    <property type="entry name" value="SOCS_ASB_like"/>
    <property type="match status" value="1"/>
</dbReference>
<proteinExistence type="predicted"/>
<dbReference type="GO" id="GO:0035556">
    <property type="term" value="P:intracellular signal transduction"/>
    <property type="evidence" value="ECO:0007669"/>
    <property type="project" value="InterPro"/>
</dbReference>
<dbReference type="SMART" id="SM00969">
    <property type="entry name" value="SOCS_box"/>
    <property type="match status" value="1"/>
</dbReference>
<dbReference type="Pfam" id="PF12796">
    <property type="entry name" value="Ank_2"/>
    <property type="match status" value="3"/>
</dbReference>
<dbReference type="PANTHER" id="PTHR24188">
    <property type="entry name" value="ANKYRIN REPEAT PROTEIN"/>
    <property type="match status" value="1"/>
</dbReference>
<feature type="domain" description="SOCS box" evidence="5">
    <location>
        <begin position="537"/>
        <end position="600"/>
    </location>
</feature>
<comment type="pathway">
    <text evidence="1">Protein modification; protein ubiquitination.</text>
</comment>
<keyword evidence="7" id="KW-1185">Reference proteome</keyword>
<keyword evidence="3 4" id="KW-0040">ANK repeat</keyword>
<protein>
    <recommendedName>
        <fullName evidence="5">SOCS box domain-containing protein</fullName>
    </recommendedName>
</protein>
<dbReference type="SUPFAM" id="SSF48403">
    <property type="entry name" value="Ankyrin repeat"/>
    <property type="match status" value="2"/>
</dbReference>
<feature type="repeat" description="ANK" evidence="4">
    <location>
        <begin position="298"/>
        <end position="319"/>
    </location>
</feature>
<keyword evidence="2" id="KW-0677">Repeat</keyword>
<feature type="repeat" description="ANK" evidence="4">
    <location>
        <begin position="265"/>
        <end position="297"/>
    </location>
</feature>
<dbReference type="SUPFAM" id="SSF158235">
    <property type="entry name" value="SOCS box-like"/>
    <property type="match status" value="1"/>
</dbReference>
<dbReference type="AlphaFoldDB" id="A0AAV6GUQ8"/>
<evidence type="ECO:0000256" key="3">
    <source>
        <dbReference type="ARBA" id="ARBA00023043"/>
    </source>
</evidence>
<dbReference type="InterPro" id="IPR002110">
    <property type="entry name" value="Ankyrin_rpt"/>
</dbReference>
<dbReference type="SMART" id="SM00248">
    <property type="entry name" value="ANK"/>
    <property type="match status" value="11"/>
</dbReference>
<dbReference type="InterPro" id="IPR036036">
    <property type="entry name" value="SOCS_box-like_dom_sf"/>
</dbReference>
<evidence type="ECO:0000259" key="5">
    <source>
        <dbReference type="PROSITE" id="PS50225"/>
    </source>
</evidence>
<gene>
    <name evidence="6" type="ORF">AALO_G00107980</name>
</gene>
<dbReference type="InterPro" id="IPR001496">
    <property type="entry name" value="SOCS_box"/>
</dbReference>
<evidence type="ECO:0000313" key="7">
    <source>
        <dbReference type="Proteomes" id="UP000823561"/>
    </source>
</evidence>
<feature type="repeat" description="ANK" evidence="4">
    <location>
        <begin position="133"/>
        <end position="165"/>
    </location>
</feature>
<evidence type="ECO:0000256" key="4">
    <source>
        <dbReference type="PROSITE-ProRule" id="PRU00023"/>
    </source>
</evidence>
<feature type="repeat" description="ANK" evidence="4">
    <location>
        <begin position="330"/>
        <end position="362"/>
    </location>
</feature>
<dbReference type="Gene3D" id="1.10.750.20">
    <property type="entry name" value="SOCS box"/>
    <property type="match status" value="1"/>
</dbReference>
<comment type="caution">
    <text evidence="6">The sequence shown here is derived from an EMBL/GenBank/DDBJ whole genome shotgun (WGS) entry which is preliminary data.</text>
</comment>
<evidence type="ECO:0000256" key="1">
    <source>
        <dbReference type="ARBA" id="ARBA00004906"/>
    </source>
</evidence>
<dbReference type="InterPro" id="IPR036770">
    <property type="entry name" value="Ankyrin_rpt-contain_sf"/>
</dbReference>
<evidence type="ECO:0000256" key="2">
    <source>
        <dbReference type="ARBA" id="ARBA00022737"/>
    </source>
</evidence>
<organism evidence="6 7">
    <name type="scientific">Alosa alosa</name>
    <name type="common">allis shad</name>
    <dbReference type="NCBI Taxonomy" id="278164"/>
    <lineage>
        <taxon>Eukaryota</taxon>
        <taxon>Metazoa</taxon>
        <taxon>Chordata</taxon>
        <taxon>Craniata</taxon>
        <taxon>Vertebrata</taxon>
        <taxon>Euteleostomi</taxon>
        <taxon>Actinopterygii</taxon>
        <taxon>Neopterygii</taxon>
        <taxon>Teleostei</taxon>
        <taxon>Clupei</taxon>
        <taxon>Clupeiformes</taxon>
        <taxon>Clupeoidei</taxon>
        <taxon>Clupeidae</taxon>
        <taxon>Alosa</taxon>
    </lineage>
</organism>
<feature type="repeat" description="ANK" evidence="4">
    <location>
        <begin position="166"/>
        <end position="198"/>
    </location>
</feature>
<name>A0AAV6GUQ8_9TELE</name>
<dbReference type="FunFam" id="1.10.750.20:FF:000001">
    <property type="entry name" value="Ankyrin repeat and SOCS box containing 1"/>
    <property type="match status" value="1"/>
</dbReference>
<dbReference type="PROSITE" id="PS50088">
    <property type="entry name" value="ANK_REPEAT"/>
    <property type="match status" value="8"/>
</dbReference>
<dbReference type="Gene3D" id="1.25.40.20">
    <property type="entry name" value="Ankyrin repeat-containing domain"/>
    <property type="match status" value="3"/>
</dbReference>
<dbReference type="EMBL" id="JADWDJ010000008">
    <property type="protein sequence ID" value="KAG5276641.1"/>
    <property type="molecule type" value="Genomic_DNA"/>
</dbReference>
<dbReference type="Proteomes" id="UP000823561">
    <property type="component" value="Chromosome 8"/>
</dbReference>
<dbReference type="Pfam" id="PF07525">
    <property type="entry name" value="SOCS_box"/>
    <property type="match status" value="1"/>
</dbReference>
<sequence>MPGLNERDSCSKELGPFPHKESSIFVNAKARNKSHHSIPRDKERMRAWMTKRSTAFEITKKPEEAFPDINTVIWQNDVHMLRYILKKVSYEDLSKPNAEGCIHLHQAAYYGFFECLRVLVYVFSDNINRRTKLCQTPLFLAVAQSNVECVELLLKNGADPNIPDISGESPLYKACELNNDTLVELLLQSGANARRTTNKGLTPLHEAARNRNLAMCRLLKVAGGKIYAKSSYGVEPLFTAAQGGCPEVVKYLIRHGASVNGYANDGATPLYEASKNGHEEVVKLLLSKKADADERTIAGLTPLHIAAKNGHAGVVSLLIPHTNLTSIYRCGISPLHLAAEFDEEEILEMLIHTELDVNALLSPEKSTSYEDRRSTALYFTVSQNNYDTASMLLAAGANPNLDMFNPLLVAVRRGDRGMVSLLLGFGANVNACIPTHPTTFPGALLFCINNISMLKLLLDNGCDAEACFFCIYGDNPHPQFKSRRTTGHNLYMHDDETPHPRAAQFCETLADPFYSPWAGRIIDLLLDYVGQVKLCSKLTELLDSNKEWAYIKEKTRPPFSLMHLSRLRIHQLVGRQRLRRMSSLPLPGRLIKYLLYDRGESGDFLYYSYD</sequence>
<reference evidence="6" key="1">
    <citation type="submission" date="2020-10" db="EMBL/GenBank/DDBJ databases">
        <title>Chromosome-scale genome assembly of the Allis shad, Alosa alosa.</title>
        <authorList>
            <person name="Margot Z."/>
            <person name="Christophe K."/>
            <person name="Cabau C."/>
            <person name="Louis A."/>
            <person name="Berthelot C."/>
            <person name="Parey E."/>
            <person name="Roest Crollius H."/>
            <person name="Montfort J."/>
            <person name="Robinson-Rechavi M."/>
            <person name="Bucao C."/>
            <person name="Bouchez O."/>
            <person name="Gislard M."/>
            <person name="Lluch J."/>
            <person name="Milhes M."/>
            <person name="Lampietro C."/>
            <person name="Lopez Roques C."/>
            <person name="Donnadieu C."/>
            <person name="Braasch I."/>
            <person name="Desvignes T."/>
            <person name="Postlethwait J."/>
            <person name="Bobe J."/>
            <person name="Guiguen Y."/>
        </authorList>
    </citation>
    <scope>NUCLEOTIDE SEQUENCE</scope>
    <source>
        <strain evidence="6">M-15738</strain>
        <tissue evidence="6">Blood</tissue>
    </source>
</reference>
<dbReference type="PROSITE" id="PS50225">
    <property type="entry name" value="SOCS"/>
    <property type="match status" value="1"/>
</dbReference>
<dbReference type="PROSITE" id="PS50297">
    <property type="entry name" value="ANK_REP_REGION"/>
    <property type="match status" value="7"/>
</dbReference>
<dbReference type="PANTHER" id="PTHR24188:SF29">
    <property type="entry name" value="GH09064P"/>
    <property type="match status" value="1"/>
</dbReference>
<feature type="repeat" description="ANK" evidence="4">
    <location>
        <begin position="199"/>
        <end position="231"/>
    </location>
</feature>
<accession>A0AAV6GUQ8</accession>
<evidence type="ECO:0000313" key="6">
    <source>
        <dbReference type="EMBL" id="KAG5276641.1"/>
    </source>
</evidence>
<feature type="repeat" description="ANK" evidence="4">
    <location>
        <begin position="402"/>
        <end position="431"/>
    </location>
</feature>
<dbReference type="PRINTS" id="PR01415">
    <property type="entry name" value="ANKYRIN"/>
</dbReference>
<feature type="repeat" description="ANK" evidence="4">
    <location>
        <begin position="232"/>
        <end position="264"/>
    </location>
</feature>
<dbReference type="Pfam" id="PF00023">
    <property type="entry name" value="Ank"/>
    <property type="match status" value="3"/>
</dbReference>